<dbReference type="Proteomes" id="UP001500449">
    <property type="component" value="Unassembled WGS sequence"/>
</dbReference>
<evidence type="ECO:0000256" key="1">
    <source>
        <dbReference type="ARBA" id="ARBA00010515"/>
    </source>
</evidence>
<comment type="caution">
    <text evidence="5">The sequence shown here is derived from an EMBL/GenBank/DDBJ whole genome shotgun (WGS) entry which is preliminary data.</text>
</comment>
<dbReference type="InterPro" id="IPR050300">
    <property type="entry name" value="GDXG_lipolytic_enzyme"/>
</dbReference>
<dbReference type="RefSeq" id="WP_344414644.1">
    <property type="nucleotide sequence ID" value="NZ_BAAAQK010000005.1"/>
</dbReference>
<dbReference type="EMBL" id="BAAAQK010000005">
    <property type="protein sequence ID" value="GAA1840002.1"/>
    <property type="molecule type" value="Genomic_DNA"/>
</dbReference>
<reference evidence="5 6" key="1">
    <citation type="journal article" date="2019" name="Int. J. Syst. Evol. Microbiol.">
        <title>The Global Catalogue of Microorganisms (GCM) 10K type strain sequencing project: providing services to taxonomists for standard genome sequencing and annotation.</title>
        <authorList>
            <consortium name="The Broad Institute Genomics Platform"/>
            <consortium name="The Broad Institute Genome Sequencing Center for Infectious Disease"/>
            <person name="Wu L."/>
            <person name="Ma J."/>
        </authorList>
    </citation>
    <scope>NUCLEOTIDE SEQUENCE [LARGE SCALE GENOMIC DNA]</scope>
    <source>
        <strain evidence="5 6">JCM 16009</strain>
    </source>
</reference>
<evidence type="ECO:0000259" key="4">
    <source>
        <dbReference type="Pfam" id="PF07859"/>
    </source>
</evidence>
<dbReference type="PROSITE" id="PS01174">
    <property type="entry name" value="LIPASE_GDXG_SER"/>
    <property type="match status" value="1"/>
</dbReference>
<gene>
    <name evidence="5" type="ORF">GCM10009836_19050</name>
</gene>
<evidence type="ECO:0000256" key="3">
    <source>
        <dbReference type="PROSITE-ProRule" id="PRU10038"/>
    </source>
</evidence>
<dbReference type="InterPro" id="IPR033140">
    <property type="entry name" value="Lipase_GDXG_put_SER_AS"/>
</dbReference>
<evidence type="ECO:0000313" key="6">
    <source>
        <dbReference type="Proteomes" id="UP001500449"/>
    </source>
</evidence>
<dbReference type="Gene3D" id="3.40.50.1820">
    <property type="entry name" value="alpha/beta hydrolase"/>
    <property type="match status" value="1"/>
</dbReference>
<feature type="active site" evidence="3">
    <location>
        <position position="158"/>
    </location>
</feature>
<feature type="domain" description="Alpha/beta hydrolase fold-3" evidence="4">
    <location>
        <begin position="89"/>
        <end position="281"/>
    </location>
</feature>
<dbReference type="PANTHER" id="PTHR48081">
    <property type="entry name" value="AB HYDROLASE SUPERFAMILY PROTEIN C4A8.06C"/>
    <property type="match status" value="1"/>
</dbReference>
<keyword evidence="2" id="KW-0378">Hydrolase</keyword>
<accession>A0ABN2MW57</accession>
<keyword evidence="6" id="KW-1185">Reference proteome</keyword>
<comment type="similarity">
    <text evidence="1">Belongs to the 'GDXG' lipolytic enzyme family.</text>
</comment>
<dbReference type="PANTHER" id="PTHR48081:SF8">
    <property type="entry name" value="ALPHA_BETA HYDROLASE FOLD-3 DOMAIN-CONTAINING PROTEIN-RELATED"/>
    <property type="match status" value="1"/>
</dbReference>
<evidence type="ECO:0000313" key="5">
    <source>
        <dbReference type="EMBL" id="GAA1840002.1"/>
    </source>
</evidence>
<dbReference type="SUPFAM" id="SSF53474">
    <property type="entry name" value="alpha/beta-Hydrolases"/>
    <property type="match status" value="1"/>
</dbReference>
<dbReference type="Pfam" id="PF07859">
    <property type="entry name" value="Abhydrolase_3"/>
    <property type="match status" value="1"/>
</dbReference>
<organism evidence="5 6">
    <name type="scientific">Pseudonocardia ailaonensis</name>
    <dbReference type="NCBI Taxonomy" id="367279"/>
    <lineage>
        <taxon>Bacteria</taxon>
        <taxon>Bacillati</taxon>
        <taxon>Actinomycetota</taxon>
        <taxon>Actinomycetes</taxon>
        <taxon>Pseudonocardiales</taxon>
        <taxon>Pseudonocardiaceae</taxon>
        <taxon>Pseudonocardia</taxon>
    </lineage>
</organism>
<dbReference type="InterPro" id="IPR013094">
    <property type="entry name" value="AB_hydrolase_3"/>
</dbReference>
<sequence length="307" mass="32609">MTEPSPATLLDRHPGLDPDFAALLEQVRTSGAAPLSALTPAEARARVRAGGGACAPGPALATVVDDPGRGGEPPIRRYLPAHARPDLVLVWFHGGGWTVGDLDYLDPFCRLLAERLHCEVRSVDYRLAPEHPFPAAVEDAERAVRGCAGRSVIVAGDSAGGNLAAVVAQRLCRDLEIRGQLLVYPVVDHDFTRESYRTRVGLVLGVDEMEFLFRTYGPADRSDPAVSPLRAADLTGLPPAVVVAAGHDPLHDEDVAYAEALSSAGVRVQLLRFPSLVHGFLRYTAVVPAAARATEEVLAAAALMAAR</sequence>
<proteinExistence type="inferred from homology"/>
<evidence type="ECO:0000256" key="2">
    <source>
        <dbReference type="ARBA" id="ARBA00022801"/>
    </source>
</evidence>
<protein>
    <recommendedName>
        <fullName evidence="4">Alpha/beta hydrolase fold-3 domain-containing protein</fullName>
    </recommendedName>
</protein>
<dbReference type="InterPro" id="IPR029058">
    <property type="entry name" value="AB_hydrolase_fold"/>
</dbReference>
<name>A0ABN2MW57_9PSEU</name>